<feature type="domain" description="Ty3 transposon capsid-like protein" evidence="2">
    <location>
        <begin position="150"/>
        <end position="286"/>
    </location>
</feature>
<dbReference type="Pfam" id="PF19259">
    <property type="entry name" value="Ty3_capsid"/>
    <property type="match status" value="1"/>
</dbReference>
<organism evidence="3">
    <name type="scientific">Sesamum latifolium</name>
    <dbReference type="NCBI Taxonomy" id="2727402"/>
    <lineage>
        <taxon>Eukaryota</taxon>
        <taxon>Viridiplantae</taxon>
        <taxon>Streptophyta</taxon>
        <taxon>Embryophyta</taxon>
        <taxon>Tracheophyta</taxon>
        <taxon>Spermatophyta</taxon>
        <taxon>Magnoliopsida</taxon>
        <taxon>eudicotyledons</taxon>
        <taxon>Gunneridae</taxon>
        <taxon>Pentapetalae</taxon>
        <taxon>asterids</taxon>
        <taxon>lamiids</taxon>
        <taxon>Lamiales</taxon>
        <taxon>Pedaliaceae</taxon>
        <taxon>Sesamum</taxon>
    </lineage>
</organism>
<sequence length="322" mass="36736">MADGTGSKELQEPLKTNEILPIQENAWRVASEEHSQAQLEHIARLQESFQITLHKLENSLMIMQQVQCIVEKLQTYNRNKSVLGKGLTASAVEKGSSSRNLLGNASRNESMGQSMSGGYTYFPEVKFPHFKGDNPRAWIRTCNRYFQLFSTIGEDQKVPLASLHLEGKADVWFAGSMEGKGSLSWQEFVSAVLERFEDLDCEKVMRKFCKLQQETTVNAYLDKFEELNSYMMEFYKDLNEEFFIMKFISGLRKDIRGIVSTMKPKTLNQAIRLAKNQEATADAIVKRVNHLQKLHLSEAKMPTKHQTPDPKPPNSILNPILK</sequence>
<feature type="region of interest" description="Disordered" evidence="1">
    <location>
        <begin position="299"/>
        <end position="322"/>
    </location>
</feature>
<reference evidence="3" key="1">
    <citation type="submission" date="2020-06" db="EMBL/GenBank/DDBJ databases">
        <authorList>
            <person name="Li T."/>
            <person name="Hu X."/>
            <person name="Zhang T."/>
            <person name="Song X."/>
            <person name="Zhang H."/>
            <person name="Dai N."/>
            <person name="Sheng W."/>
            <person name="Hou X."/>
            <person name="Wei L."/>
        </authorList>
    </citation>
    <scope>NUCLEOTIDE SEQUENCE</scope>
    <source>
        <strain evidence="3">KEN1</strain>
        <tissue evidence="3">Leaf</tissue>
    </source>
</reference>
<comment type="caution">
    <text evidence="3">The sequence shown here is derived from an EMBL/GenBank/DDBJ whole genome shotgun (WGS) entry which is preliminary data.</text>
</comment>
<gene>
    <name evidence="3" type="ORF">Slati_0538900</name>
</gene>
<evidence type="ECO:0000256" key="1">
    <source>
        <dbReference type="SAM" id="MobiDB-lite"/>
    </source>
</evidence>
<evidence type="ECO:0000259" key="2">
    <source>
        <dbReference type="Pfam" id="PF19259"/>
    </source>
</evidence>
<dbReference type="InterPro" id="IPR045358">
    <property type="entry name" value="Ty3_capsid"/>
</dbReference>
<dbReference type="EMBL" id="JACGWN010000002">
    <property type="protein sequence ID" value="KAL0459117.1"/>
    <property type="molecule type" value="Genomic_DNA"/>
</dbReference>
<reference evidence="3" key="2">
    <citation type="journal article" date="2024" name="Plant">
        <title>Genomic evolution and insights into agronomic trait innovations of Sesamum species.</title>
        <authorList>
            <person name="Miao H."/>
            <person name="Wang L."/>
            <person name="Qu L."/>
            <person name="Liu H."/>
            <person name="Sun Y."/>
            <person name="Le M."/>
            <person name="Wang Q."/>
            <person name="Wei S."/>
            <person name="Zheng Y."/>
            <person name="Lin W."/>
            <person name="Duan Y."/>
            <person name="Cao H."/>
            <person name="Xiong S."/>
            <person name="Wang X."/>
            <person name="Wei L."/>
            <person name="Li C."/>
            <person name="Ma Q."/>
            <person name="Ju M."/>
            <person name="Zhao R."/>
            <person name="Li G."/>
            <person name="Mu C."/>
            <person name="Tian Q."/>
            <person name="Mei H."/>
            <person name="Zhang T."/>
            <person name="Gao T."/>
            <person name="Zhang H."/>
        </authorList>
    </citation>
    <scope>NUCLEOTIDE SEQUENCE</scope>
    <source>
        <tissue evidence="3">Leaf</tissue>
    </source>
</reference>
<proteinExistence type="predicted"/>
<protein>
    <recommendedName>
        <fullName evidence="2">Ty3 transposon capsid-like protein domain-containing protein</fullName>
    </recommendedName>
</protein>
<evidence type="ECO:0000313" key="3">
    <source>
        <dbReference type="EMBL" id="KAL0459117.1"/>
    </source>
</evidence>
<dbReference type="AlphaFoldDB" id="A0AAW2XY78"/>
<name>A0AAW2XY78_9LAMI</name>
<accession>A0AAW2XY78</accession>